<dbReference type="Pfam" id="PF00072">
    <property type="entry name" value="Response_reg"/>
    <property type="match status" value="1"/>
</dbReference>
<evidence type="ECO:0000256" key="2">
    <source>
        <dbReference type="ARBA" id="ARBA00023012"/>
    </source>
</evidence>
<evidence type="ECO:0000313" key="7">
    <source>
        <dbReference type="Proteomes" id="UP000275137"/>
    </source>
</evidence>
<dbReference type="EMBL" id="RJVP01000005">
    <property type="protein sequence ID" value="ROH85527.1"/>
    <property type="molecule type" value="Genomic_DNA"/>
</dbReference>
<keyword evidence="3 6" id="KW-0238">DNA-binding</keyword>
<keyword evidence="7" id="KW-1185">Reference proteome</keyword>
<evidence type="ECO:0000256" key="1">
    <source>
        <dbReference type="ARBA" id="ARBA00022553"/>
    </source>
</evidence>
<evidence type="ECO:0000256" key="4">
    <source>
        <dbReference type="PROSITE-ProRule" id="PRU00169"/>
    </source>
</evidence>
<reference evidence="6 7" key="1">
    <citation type="submission" date="2018-10" db="EMBL/GenBank/DDBJ databases">
        <authorList>
            <person name="Chen W.-M."/>
        </authorList>
    </citation>
    <scope>NUCLEOTIDE SEQUENCE [LARGE SCALE GENOMIC DNA]</scope>
    <source>
        <strain evidence="6 7">H-5</strain>
    </source>
</reference>
<dbReference type="Proteomes" id="UP000275137">
    <property type="component" value="Unassembled WGS sequence"/>
</dbReference>
<comment type="caution">
    <text evidence="6">The sequence shown here is derived from an EMBL/GenBank/DDBJ whole genome shotgun (WGS) entry which is preliminary data.</text>
</comment>
<accession>A0A3N0UYB0</accession>
<dbReference type="GO" id="GO:0032993">
    <property type="term" value="C:protein-DNA complex"/>
    <property type="evidence" value="ECO:0007669"/>
    <property type="project" value="TreeGrafter"/>
</dbReference>
<keyword evidence="1 4" id="KW-0597">Phosphoprotein</keyword>
<dbReference type="RefSeq" id="WP_123237846.1">
    <property type="nucleotide sequence ID" value="NZ_RJVP01000005.1"/>
</dbReference>
<dbReference type="PANTHER" id="PTHR48111:SF40">
    <property type="entry name" value="PHOSPHATE REGULON TRANSCRIPTIONAL REGULATORY PROTEIN PHOB"/>
    <property type="match status" value="1"/>
</dbReference>
<evidence type="ECO:0000313" key="6">
    <source>
        <dbReference type="EMBL" id="ROH85527.1"/>
    </source>
</evidence>
<organism evidence="6 7">
    <name type="scientific">Pseudomethylobacillus aquaticus</name>
    <dbReference type="NCBI Taxonomy" id="2676064"/>
    <lineage>
        <taxon>Bacteria</taxon>
        <taxon>Pseudomonadati</taxon>
        <taxon>Pseudomonadota</taxon>
        <taxon>Betaproteobacteria</taxon>
        <taxon>Nitrosomonadales</taxon>
        <taxon>Methylophilaceae</taxon>
        <taxon>Pseudomethylobacillus</taxon>
    </lineage>
</organism>
<sequence length="127" mass="14260">MADNLPTALVIEDDPSIAMLLQFLLQRAGYDTQVLEDGRAATALITPEAPPHLVILDIMLPYVDGIELLRQMREQASWKDTIIIMLTTKSHESDIVRALELGANDYVVKPFQPNEVLARIRRHVKTA</sequence>
<feature type="modified residue" description="4-aspartylphosphate" evidence="4">
    <location>
        <position position="57"/>
    </location>
</feature>
<dbReference type="SMART" id="SM00448">
    <property type="entry name" value="REC"/>
    <property type="match status" value="1"/>
</dbReference>
<dbReference type="InterPro" id="IPR039420">
    <property type="entry name" value="WalR-like"/>
</dbReference>
<dbReference type="Gene3D" id="3.40.50.2300">
    <property type="match status" value="1"/>
</dbReference>
<evidence type="ECO:0000256" key="3">
    <source>
        <dbReference type="ARBA" id="ARBA00023125"/>
    </source>
</evidence>
<dbReference type="InterPro" id="IPR011006">
    <property type="entry name" value="CheY-like_superfamily"/>
</dbReference>
<feature type="domain" description="Response regulatory" evidence="5">
    <location>
        <begin position="7"/>
        <end position="124"/>
    </location>
</feature>
<proteinExistence type="predicted"/>
<dbReference type="GO" id="GO:0005829">
    <property type="term" value="C:cytosol"/>
    <property type="evidence" value="ECO:0007669"/>
    <property type="project" value="TreeGrafter"/>
</dbReference>
<gene>
    <name evidence="6" type="ORF">ED236_10130</name>
</gene>
<evidence type="ECO:0000259" key="5">
    <source>
        <dbReference type="PROSITE" id="PS50110"/>
    </source>
</evidence>
<dbReference type="AlphaFoldDB" id="A0A3N0UYB0"/>
<name>A0A3N0UYB0_9PROT</name>
<keyword evidence="2" id="KW-0902">Two-component regulatory system</keyword>
<dbReference type="GO" id="GO:0000976">
    <property type="term" value="F:transcription cis-regulatory region binding"/>
    <property type="evidence" value="ECO:0007669"/>
    <property type="project" value="TreeGrafter"/>
</dbReference>
<dbReference type="GO" id="GO:0006355">
    <property type="term" value="P:regulation of DNA-templated transcription"/>
    <property type="evidence" value="ECO:0007669"/>
    <property type="project" value="TreeGrafter"/>
</dbReference>
<dbReference type="GO" id="GO:0000156">
    <property type="term" value="F:phosphorelay response regulator activity"/>
    <property type="evidence" value="ECO:0007669"/>
    <property type="project" value="TreeGrafter"/>
</dbReference>
<dbReference type="InterPro" id="IPR001789">
    <property type="entry name" value="Sig_transdc_resp-reg_receiver"/>
</dbReference>
<dbReference type="SUPFAM" id="SSF52172">
    <property type="entry name" value="CheY-like"/>
    <property type="match status" value="1"/>
</dbReference>
<dbReference type="PROSITE" id="PS50110">
    <property type="entry name" value="RESPONSE_REGULATORY"/>
    <property type="match status" value="1"/>
</dbReference>
<protein>
    <submittedName>
        <fullName evidence="6">DNA-binding response regulator</fullName>
    </submittedName>
</protein>
<dbReference type="PANTHER" id="PTHR48111">
    <property type="entry name" value="REGULATOR OF RPOS"/>
    <property type="match status" value="1"/>
</dbReference>